<evidence type="ECO:0000313" key="3">
    <source>
        <dbReference type="Proteomes" id="UP000006039"/>
    </source>
</evidence>
<dbReference type="AlphaFoldDB" id="J3NKI3"/>
<reference evidence="2" key="5">
    <citation type="submission" date="2018-04" db="UniProtKB">
        <authorList>
            <consortium name="EnsemblFungi"/>
        </authorList>
    </citation>
    <scope>IDENTIFICATION</scope>
    <source>
        <strain evidence="2">R3-111a-1</strain>
    </source>
</reference>
<sequence length="98" mass="10509">MCGAGFCTGAGPPALNAIGSERVLKFLLLNPGVSGLYERLPNECFLDMKDEDDYGVYLDDSGHNAFFYTSILFSPLREALSARAGGEAISGFGNHIEE</sequence>
<accession>J3NKI3</accession>
<reference evidence="3" key="1">
    <citation type="submission" date="2010-07" db="EMBL/GenBank/DDBJ databases">
        <title>The genome sequence of Gaeumannomyces graminis var. tritici strain R3-111a-1.</title>
        <authorList>
            <consortium name="The Broad Institute Genome Sequencing Platform"/>
            <person name="Ma L.-J."/>
            <person name="Dead R."/>
            <person name="Young S."/>
            <person name="Zeng Q."/>
            <person name="Koehrsen M."/>
            <person name="Alvarado L."/>
            <person name="Berlin A."/>
            <person name="Chapman S.B."/>
            <person name="Chen Z."/>
            <person name="Freedman E."/>
            <person name="Gellesch M."/>
            <person name="Goldberg J."/>
            <person name="Griggs A."/>
            <person name="Gujja S."/>
            <person name="Heilman E.R."/>
            <person name="Heiman D."/>
            <person name="Hepburn T."/>
            <person name="Howarth C."/>
            <person name="Jen D."/>
            <person name="Larson L."/>
            <person name="Mehta T."/>
            <person name="Neiman D."/>
            <person name="Pearson M."/>
            <person name="Roberts A."/>
            <person name="Saif S."/>
            <person name="Shea T."/>
            <person name="Shenoy N."/>
            <person name="Sisk P."/>
            <person name="Stolte C."/>
            <person name="Sykes S."/>
            <person name="Walk T."/>
            <person name="White J."/>
            <person name="Yandava C."/>
            <person name="Haas B."/>
            <person name="Nusbaum C."/>
            <person name="Birren B."/>
        </authorList>
    </citation>
    <scope>NUCLEOTIDE SEQUENCE [LARGE SCALE GENOMIC DNA]</scope>
    <source>
        <strain evidence="3">R3-111a-1</strain>
    </source>
</reference>
<dbReference type="Proteomes" id="UP000006039">
    <property type="component" value="Unassembled WGS sequence"/>
</dbReference>
<evidence type="ECO:0000313" key="1">
    <source>
        <dbReference type="EMBL" id="EJT81800.1"/>
    </source>
</evidence>
<dbReference type="RefSeq" id="XP_009217809.1">
    <property type="nucleotide sequence ID" value="XM_009219545.1"/>
</dbReference>
<evidence type="ECO:0000313" key="2">
    <source>
        <dbReference type="EnsemblFungi" id="EJT81800"/>
    </source>
</evidence>
<proteinExistence type="predicted"/>
<gene>
    <name evidence="2" type="primary">20342232</name>
    <name evidence="1" type="ORF">GGTG_01774</name>
</gene>
<dbReference type="VEuPathDB" id="FungiDB:GGTG_01774"/>
<reference evidence="1" key="3">
    <citation type="submission" date="2010-09" db="EMBL/GenBank/DDBJ databases">
        <title>Annotation of Gaeumannomyces graminis var. tritici R3-111a-1.</title>
        <authorList>
            <consortium name="The Broad Institute Genome Sequencing Platform"/>
            <person name="Ma L.-J."/>
            <person name="Dead R."/>
            <person name="Young S.K."/>
            <person name="Zeng Q."/>
            <person name="Gargeya S."/>
            <person name="Fitzgerald M."/>
            <person name="Haas B."/>
            <person name="Abouelleil A."/>
            <person name="Alvarado L."/>
            <person name="Arachchi H.M."/>
            <person name="Berlin A."/>
            <person name="Brown A."/>
            <person name="Chapman S.B."/>
            <person name="Chen Z."/>
            <person name="Dunbar C."/>
            <person name="Freedman E."/>
            <person name="Gearin G."/>
            <person name="Gellesch M."/>
            <person name="Goldberg J."/>
            <person name="Griggs A."/>
            <person name="Gujja S."/>
            <person name="Heiman D."/>
            <person name="Howarth C."/>
            <person name="Larson L."/>
            <person name="Lui A."/>
            <person name="MacDonald P.J.P."/>
            <person name="Mehta T."/>
            <person name="Montmayeur A."/>
            <person name="Murphy C."/>
            <person name="Neiman D."/>
            <person name="Pearson M."/>
            <person name="Priest M."/>
            <person name="Roberts A."/>
            <person name="Saif S."/>
            <person name="Shea T."/>
            <person name="Shenoy N."/>
            <person name="Sisk P."/>
            <person name="Stolte C."/>
            <person name="Sykes S."/>
            <person name="Yandava C."/>
            <person name="Wortman J."/>
            <person name="Nusbaum C."/>
            <person name="Birren B."/>
        </authorList>
    </citation>
    <scope>NUCLEOTIDE SEQUENCE</scope>
    <source>
        <strain evidence="1">R3-111a-1</strain>
    </source>
</reference>
<keyword evidence="3" id="KW-1185">Reference proteome</keyword>
<dbReference type="HOGENOM" id="CLU_2333713_0_0_1"/>
<reference evidence="1" key="2">
    <citation type="submission" date="2010-07" db="EMBL/GenBank/DDBJ databases">
        <authorList>
            <consortium name="The Broad Institute Genome Sequencing Platform"/>
            <consortium name="Broad Institute Genome Sequencing Center for Infectious Disease"/>
            <person name="Ma L.-J."/>
            <person name="Dead R."/>
            <person name="Young S."/>
            <person name="Zeng Q."/>
            <person name="Koehrsen M."/>
            <person name="Alvarado L."/>
            <person name="Berlin A."/>
            <person name="Chapman S.B."/>
            <person name="Chen Z."/>
            <person name="Freedman E."/>
            <person name="Gellesch M."/>
            <person name="Goldberg J."/>
            <person name="Griggs A."/>
            <person name="Gujja S."/>
            <person name="Heilman E.R."/>
            <person name="Heiman D."/>
            <person name="Hepburn T."/>
            <person name="Howarth C."/>
            <person name="Jen D."/>
            <person name="Larson L."/>
            <person name="Mehta T."/>
            <person name="Neiman D."/>
            <person name="Pearson M."/>
            <person name="Roberts A."/>
            <person name="Saif S."/>
            <person name="Shea T."/>
            <person name="Shenoy N."/>
            <person name="Sisk P."/>
            <person name="Stolte C."/>
            <person name="Sykes S."/>
            <person name="Walk T."/>
            <person name="White J."/>
            <person name="Yandava C."/>
            <person name="Haas B."/>
            <person name="Nusbaum C."/>
            <person name="Birren B."/>
        </authorList>
    </citation>
    <scope>NUCLEOTIDE SEQUENCE</scope>
    <source>
        <strain evidence="1">R3-111a-1</strain>
    </source>
</reference>
<protein>
    <submittedName>
        <fullName evidence="1 2">Uncharacterized protein</fullName>
    </submittedName>
</protein>
<dbReference type="EnsemblFungi" id="EJT81800">
    <property type="protein sequence ID" value="EJT81800"/>
    <property type="gene ID" value="GGTG_01774"/>
</dbReference>
<dbReference type="GeneID" id="20342232"/>
<organism evidence="1">
    <name type="scientific">Gaeumannomyces tritici (strain R3-111a-1)</name>
    <name type="common">Wheat and barley take-all root rot fungus</name>
    <name type="synonym">Gaeumannomyces graminis var. tritici</name>
    <dbReference type="NCBI Taxonomy" id="644352"/>
    <lineage>
        <taxon>Eukaryota</taxon>
        <taxon>Fungi</taxon>
        <taxon>Dikarya</taxon>
        <taxon>Ascomycota</taxon>
        <taxon>Pezizomycotina</taxon>
        <taxon>Sordariomycetes</taxon>
        <taxon>Sordariomycetidae</taxon>
        <taxon>Magnaporthales</taxon>
        <taxon>Magnaporthaceae</taxon>
        <taxon>Gaeumannomyces</taxon>
    </lineage>
</organism>
<reference evidence="2" key="4">
    <citation type="journal article" date="2015" name="G3 (Bethesda)">
        <title>Genome sequences of three phytopathogenic species of the Magnaporthaceae family of fungi.</title>
        <authorList>
            <person name="Okagaki L.H."/>
            <person name="Nunes C.C."/>
            <person name="Sailsbery J."/>
            <person name="Clay B."/>
            <person name="Brown D."/>
            <person name="John T."/>
            <person name="Oh Y."/>
            <person name="Young N."/>
            <person name="Fitzgerald M."/>
            <person name="Haas B.J."/>
            <person name="Zeng Q."/>
            <person name="Young S."/>
            <person name="Adiconis X."/>
            <person name="Fan L."/>
            <person name="Levin J.Z."/>
            <person name="Mitchell T.K."/>
            <person name="Okubara P.A."/>
            <person name="Farman M.L."/>
            <person name="Kohn L.M."/>
            <person name="Birren B."/>
            <person name="Ma L.-J."/>
            <person name="Dean R.A."/>
        </authorList>
    </citation>
    <scope>NUCLEOTIDE SEQUENCE</scope>
    <source>
        <strain evidence="2">R3-111a-1</strain>
    </source>
</reference>
<name>J3NKI3_GAET3</name>
<dbReference type="EMBL" id="GL385395">
    <property type="protein sequence ID" value="EJT81800.1"/>
    <property type="molecule type" value="Genomic_DNA"/>
</dbReference>